<keyword evidence="4 7" id="KW-0479">Metal-binding</keyword>
<dbReference type="InterPro" id="IPR002401">
    <property type="entry name" value="Cyt_P450_E_grp-I"/>
</dbReference>
<dbReference type="PANTHER" id="PTHR24298">
    <property type="entry name" value="FLAVONOID 3'-MONOOXYGENASE-RELATED"/>
    <property type="match status" value="1"/>
</dbReference>
<dbReference type="AlphaFoldDB" id="A0A5E4EAW5"/>
<dbReference type="GO" id="GO:0020037">
    <property type="term" value="F:heme binding"/>
    <property type="evidence" value="ECO:0007669"/>
    <property type="project" value="InterPro"/>
</dbReference>
<gene>
    <name evidence="9" type="ORF">ALMOND_2B015054</name>
</gene>
<evidence type="ECO:0000256" key="8">
    <source>
        <dbReference type="SAM" id="SignalP"/>
    </source>
</evidence>
<comment type="cofactor">
    <cofactor evidence="1">
        <name>heme</name>
        <dbReference type="ChEBI" id="CHEBI:30413"/>
    </cofactor>
</comment>
<dbReference type="InterPro" id="IPR017972">
    <property type="entry name" value="Cyt_P450_CS"/>
</dbReference>
<keyword evidence="7" id="KW-0503">Monooxygenase</keyword>
<dbReference type="GO" id="GO:0005506">
    <property type="term" value="F:iron ion binding"/>
    <property type="evidence" value="ECO:0007669"/>
    <property type="project" value="InterPro"/>
</dbReference>
<name>A0A5E4EAW5_PRUDU</name>
<dbReference type="EMBL" id="CABIKO010000004">
    <property type="protein sequence ID" value="VVA12010.1"/>
    <property type="molecule type" value="Genomic_DNA"/>
</dbReference>
<dbReference type="Gramene" id="VVA12010">
    <property type="protein sequence ID" value="VVA12010"/>
    <property type="gene ID" value="Prudul26B015054"/>
</dbReference>
<comment type="similarity">
    <text evidence="7">Belongs to the cytochrome P450 family.</text>
</comment>
<dbReference type="Gene3D" id="1.10.630.10">
    <property type="entry name" value="Cytochrome P450"/>
    <property type="match status" value="1"/>
</dbReference>
<dbReference type="PROSITE" id="PS00086">
    <property type="entry name" value="CYTOCHROME_P450"/>
    <property type="match status" value="1"/>
</dbReference>
<evidence type="ECO:0000256" key="7">
    <source>
        <dbReference type="RuleBase" id="RU000461"/>
    </source>
</evidence>
<keyword evidence="7" id="KW-0349">Heme</keyword>
<keyword evidence="3" id="KW-0812">Transmembrane</keyword>
<dbReference type="SUPFAM" id="SSF48264">
    <property type="entry name" value="Cytochrome P450"/>
    <property type="match status" value="1"/>
</dbReference>
<dbReference type="InterPro" id="IPR051103">
    <property type="entry name" value="Plant_metabolite_P450s"/>
</dbReference>
<keyword evidence="5" id="KW-1133">Transmembrane helix</keyword>
<protein>
    <submittedName>
        <fullName evidence="9">PREDICTED: cytochrome</fullName>
    </submittedName>
</protein>
<keyword evidence="7" id="KW-0408">Iron</keyword>
<dbReference type="PRINTS" id="PR00463">
    <property type="entry name" value="EP450I"/>
</dbReference>
<evidence type="ECO:0000313" key="10">
    <source>
        <dbReference type="Proteomes" id="UP000327085"/>
    </source>
</evidence>
<dbReference type="GO" id="GO:0016020">
    <property type="term" value="C:membrane"/>
    <property type="evidence" value="ECO:0007669"/>
    <property type="project" value="UniProtKB-SubCell"/>
</dbReference>
<evidence type="ECO:0000256" key="5">
    <source>
        <dbReference type="ARBA" id="ARBA00022989"/>
    </source>
</evidence>
<reference evidence="10" key="1">
    <citation type="journal article" date="2020" name="Plant J.">
        <title>Transposons played a major role in the diversification between the closely related almond and peach genomes: results from the almond genome sequence.</title>
        <authorList>
            <person name="Alioto T."/>
            <person name="Alexiou K.G."/>
            <person name="Bardil A."/>
            <person name="Barteri F."/>
            <person name="Castanera R."/>
            <person name="Cruz F."/>
            <person name="Dhingra A."/>
            <person name="Duval H."/>
            <person name="Fernandez I Marti A."/>
            <person name="Frias L."/>
            <person name="Galan B."/>
            <person name="Garcia J.L."/>
            <person name="Howad W."/>
            <person name="Gomez-Garrido J."/>
            <person name="Gut M."/>
            <person name="Julca I."/>
            <person name="Morata J."/>
            <person name="Puigdomenech P."/>
            <person name="Ribeca P."/>
            <person name="Rubio Cabetas M.J."/>
            <person name="Vlasova A."/>
            <person name="Wirthensohn M."/>
            <person name="Garcia-Mas J."/>
            <person name="Gabaldon T."/>
            <person name="Casacuberta J.M."/>
            <person name="Arus P."/>
        </authorList>
    </citation>
    <scope>NUCLEOTIDE SEQUENCE [LARGE SCALE GENOMIC DNA]</scope>
    <source>
        <strain evidence="10">cv. Texas</strain>
    </source>
</reference>
<sequence>MKKHHGFIKVFAMNSISAVIFLFLILSSAVEVEGSRPLVHKLSSNSNSISKFQIVQAYSGPSRRGVGHALMHLSLYPAPIKISEAYSGPDKVVPVVSSAMTNEPVIVDPEVWEEPTRFELERFEGWSGDGSEGYKLIAFGAGRRGCPGAALANRLIGLALGTWIQSFEWERISEENVDIVDHGIRA</sequence>
<evidence type="ECO:0000256" key="6">
    <source>
        <dbReference type="ARBA" id="ARBA00023136"/>
    </source>
</evidence>
<keyword evidence="8" id="KW-0732">Signal</keyword>
<dbReference type="GO" id="GO:0016709">
    <property type="term" value="F:oxidoreductase activity, acting on paired donors, with incorporation or reduction of molecular oxygen, NAD(P)H as one donor, and incorporation of one atom of oxygen"/>
    <property type="evidence" value="ECO:0007669"/>
    <property type="project" value="TreeGrafter"/>
</dbReference>
<dbReference type="Pfam" id="PF00067">
    <property type="entry name" value="p450"/>
    <property type="match status" value="1"/>
</dbReference>
<proteinExistence type="inferred from homology"/>
<dbReference type="Proteomes" id="UP000327085">
    <property type="component" value="Chromosome 1"/>
</dbReference>
<evidence type="ECO:0000256" key="3">
    <source>
        <dbReference type="ARBA" id="ARBA00022692"/>
    </source>
</evidence>
<dbReference type="InParanoid" id="A0A5E4EAW5"/>
<organism evidence="9 10">
    <name type="scientific">Prunus dulcis</name>
    <name type="common">Almond</name>
    <name type="synonym">Amygdalus dulcis</name>
    <dbReference type="NCBI Taxonomy" id="3755"/>
    <lineage>
        <taxon>Eukaryota</taxon>
        <taxon>Viridiplantae</taxon>
        <taxon>Streptophyta</taxon>
        <taxon>Embryophyta</taxon>
        <taxon>Tracheophyta</taxon>
        <taxon>Spermatophyta</taxon>
        <taxon>Magnoliopsida</taxon>
        <taxon>eudicotyledons</taxon>
        <taxon>Gunneridae</taxon>
        <taxon>Pentapetalae</taxon>
        <taxon>rosids</taxon>
        <taxon>fabids</taxon>
        <taxon>Rosales</taxon>
        <taxon>Rosaceae</taxon>
        <taxon>Amygdaloideae</taxon>
        <taxon>Amygdaleae</taxon>
        <taxon>Prunus</taxon>
    </lineage>
</organism>
<dbReference type="InterPro" id="IPR036396">
    <property type="entry name" value="Cyt_P450_sf"/>
</dbReference>
<evidence type="ECO:0000256" key="1">
    <source>
        <dbReference type="ARBA" id="ARBA00001971"/>
    </source>
</evidence>
<dbReference type="PANTHER" id="PTHR24298:SF869">
    <property type="entry name" value="CYTOCHROME P450"/>
    <property type="match status" value="1"/>
</dbReference>
<feature type="chain" id="PRO_5023146990" evidence="8">
    <location>
        <begin position="35"/>
        <end position="186"/>
    </location>
</feature>
<evidence type="ECO:0000256" key="4">
    <source>
        <dbReference type="ARBA" id="ARBA00022723"/>
    </source>
</evidence>
<comment type="subcellular location">
    <subcellularLocation>
        <location evidence="2">Membrane</location>
        <topology evidence="2">Single-pass membrane protein</topology>
    </subcellularLocation>
</comment>
<dbReference type="InterPro" id="IPR001128">
    <property type="entry name" value="Cyt_P450"/>
</dbReference>
<feature type="signal peptide" evidence="8">
    <location>
        <begin position="1"/>
        <end position="34"/>
    </location>
</feature>
<keyword evidence="7" id="KW-0560">Oxidoreductase</keyword>
<accession>A0A5E4EAW5</accession>
<keyword evidence="6" id="KW-0472">Membrane</keyword>
<evidence type="ECO:0000313" key="9">
    <source>
        <dbReference type="EMBL" id="VVA12010.1"/>
    </source>
</evidence>
<evidence type="ECO:0000256" key="2">
    <source>
        <dbReference type="ARBA" id="ARBA00004167"/>
    </source>
</evidence>